<dbReference type="InterPro" id="IPR036771">
    <property type="entry name" value="ATPsynth_dsu/esu_N"/>
</dbReference>
<dbReference type="AlphaFoldDB" id="A0A094JDK7"/>
<organism evidence="19 20">
    <name type="scientific">Shewanella mangrovi</name>
    <dbReference type="NCBI Taxonomy" id="1515746"/>
    <lineage>
        <taxon>Bacteria</taxon>
        <taxon>Pseudomonadati</taxon>
        <taxon>Pseudomonadota</taxon>
        <taxon>Gammaproteobacteria</taxon>
        <taxon>Alteromonadales</taxon>
        <taxon>Shewanellaceae</taxon>
        <taxon>Shewanella</taxon>
    </lineage>
</organism>
<reference evidence="19 20" key="1">
    <citation type="submission" date="2014-06" db="EMBL/GenBank/DDBJ databases">
        <title>Shewanella sp. YQH10.</title>
        <authorList>
            <person name="Liu Y."/>
            <person name="Zeng R."/>
        </authorList>
    </citation>
    <scope>NUCLEOTIDE SEQUENCE [LARGE SCALE GENOMIC DNA]</scope>
    <source>
        <strain evidence="19 20">YQH10</strain>
    </source>
</reference>
<evidence type="ECO:0000256" key="2">
    <source>
        <dbReference type="ARBA" id="ARBA00004202"/>
    </source>
</evidence>
<evidence type="ECO:0000256" key="3">
    <source>
        <dbReference type="ARBA" id="ARBA00005712"/>
    </source>
</evidence>
<feature type="domain" description="ATP synthase F1 complex delta/epsilon subunit N-terminal" evidence="18">
    <location>
        <begin position="7"/>
        <end position="84"/>
    </location>
</feature>
<dbReference type="InterPro" id="IPR020546">
    <property type="entry name" value="ATP_synth_F1_dsu/esu_N"/>
</dbReference>
<comment type="caution">
    <text evidence="19">The sequence shown here is derived from an EMBL/GenBank/DDBJ whole genome shotgun (WGS) entry which is preliminary data.</text>
</comment>
<evidence type="ECO:0000256" key="8">
    <source>
        <dbReference type="ARBA" id="ARBA00022781"/>
    </source>
</evidence>
<keyword evidence="12 15" id="KW-0066">ATP synthesis</keyword>
<dbReference type="FunFam" id="1.20.5.440:FF:000001">
    <property type="entry name" value="ATP synthase epsilon chain"/>
    <property type="match status" value="1"/>
</dbReference>
<sequence length="142" mass="15102">MAAMTVQLDIVSAENRIYSGLVASLQVTGSEGELGVMPGHTPLLTNIKPGMARIVKQDGKEEVFYLSGGILEVQPSSVSVLADVVMRADEIDEQAAVEAKRRAEAEMANAGADFNYAAAAMELAKAIAQLRVVETIKKNIAR</sequence>
<dbReference type="GO" id="GO:0046933">
    <property type="term" value="F:proton-transporting ATP synthase activity, rotational mechanism"/>
    <property type="evidence" value="ECO:0007669"/>
    <property type="project" value="UniProtKB-UniRule"/>
</dbReference>
<dbReference type="SUPFAM" id="SSF46604">
    <property type="entry name" value="Epsilon subunit of F1F0-ATP synthase C-terminal domain"/>
    <property type="match status" value="1"/>
</dbReference>
<dbReference type="EMBL" id="JPEO01000023">
    <property type="protein sequence ID" value="KFZ36134.1"/>
    <property type="molecule type" value="Genomic_DNA"/>
</dbReference>
<name>A0A094JDK7_9GAMM</name>
<dbReference type="Gene3D" id="2.60.15.10">
    <property type="entry name" value="F0F1 ATP synthase delta/epsilon subunit, N-terminal"/>
    <property type="match status" value="1"/>
</dbReference>
<dbReference type="RefSeq" id="WP_037445524.1">
    <property type="nucleotide sequence ID" value="NZ_JPEO01000023.1"/>
</dbReference>
<evidence type="ECO:0000256" key="15">
    <source>
        <dbReference type="HAMAP-Rule" id="MF_00530"/>
    </source>
</evidence>
<evidence type="ECO:0000256" key="14">
    <source>
        <dbReference type="ARBA" id="ARBA00031795"/>
    </source>
</evidence>
<gene>
    <name evidence="15 19" type="primary">atpC</name>
    <name evidence="19" type="ORF">HR45_17870</name>
</gene>
<dbReference type="NCBIfam" id="NF001847">
    <property type="entry name" value="PRK00571.1-4"/>
    <property type="match status" value="1"/>
</dbReference>
<keyword evidence="6 15" id="KW-0813">Transport</keyword>
<evidence type="ECO:0000259" key="17">
    <source>
        <dbReference type="Pfam" id="PF00401"/>
    </source>
</evidence>
<protein>
    <recommendedName>
        <fullName evidence="5 15">ATP synthase epsilon chain</fullName>
    </recommendedName>
    <alternativeName>
        <fullName evidence="14 15">ATP synthase F1 sector epsilon subunit</fullName>
    </alternativeName>
    <alternativeName>
        <fullName evidence="13 15">F-ATPase epsilon subunit</fullName>
    </alternativeName>
</protein>
<evidence type="ECO:0000256" key="13">
    <source>
        <dbReference type="ARBA" id="ARBA00030215"/>
    </source>
</evidence>
<evidence type="ECO:0000256" key="4">
    <source>
        <dbReference type="ARBA" id="ARBA00011648"/>
    </source>
</evidence>
<keyword evidence="7 15" id="KW-1003">Cell membrane</keyword>
<dbReference type="OrthoDB" id="9791445at2"/>
<dbReference type="InterPro" id="IPR036794">
    <property type="entry name" value="ATP_F1_dsu/esu_C_sf"/>
</dbReference>
<dbReference type="STRING" id="1515746.HR45_17870"/>
<evidence type="ECO:0000256" key="7">
    <source>
        <dbReference type="ARBA" id="ARBA00022475"/>
    </source>
</evidence>
<dbReference type="CDD" id="cd12152">
    <property type="entry name" value="F1-ATPase_delta"/>
    <property type="match status" value="1"/>
</dbReference>
<accession>A0A094JDK7</accession>
<proteinExistence type="inferred from homology"/>
<comment type="similarity">
    <text evidence="3 15 16">Belongs to the ATPase epsilon chain family.</text>
</comment>
<dbReference type="Gene3D" id="1.20.5.440">
    <property type="entry name" value="ATP synthase delta/epsilon subunit, C-terminal domain"/>
    <property type="match status" value="1"/>
</dbReference>
<dbReference type="PANTHER" id="PTHR13822:SF10">
    <property type="entry name" value="ATP SYNTHASE EPSILON CHAIN, CHLOROPLASTIC"/>
    <property type="match status" value="1"/>
</dbReference>
<evidence type="ECO:0000256" key="9">
    <source>
        <dbReference type="ARBA" id="ARBA00023065"/>
    </source>
</evidence>
<comment type="function">
    <text evidence="1 15">Produces ATP from ADP in the presence of a proton gradient across the membrane.</text>
</comment>
<dbReference type="GO" id="GO:0016787">
    <property type="term" value="F:hydrolase activity"/>
    <property type="evidence" value="ECO:0007669"/>
    <property type="project" value="UniProtKB-KW"/>
</dbReference>
<dbReference type="NCBIfam" id="TIGR01216">
    <property type="entry name" value="ATP_synt_epsi"/>
    <property type="match status" value="1"/>
</dbReference>
<comment type="subcellular location">
    <subcellularLocation>
        <location evidence="2 15">Cell membrane</location>
        <topology evidence="2 15">Peripheral membrane protein</topology>
    </subcellularLocation>
</comment>
<dbReference type="GO" id="GO:0045259">
    <property type="term" value="C:proton-transporting ATP synthase complex"/>
    <property type="evidence" value="ECO:0007669"/>
    <property type="project" value="UniProtKB-KW"/>
</dbReference>
<dbReference type="FunFam" id="2.60.15.10:FF:000001">
    <property type="entry name" value="ATP synthase epsilon chain"/>
    <property type="match status" value="1"/>
</dbReference>
<keyword evidence="11 15" id="KW-0139">CF(1)</keyword>
<dbReference type="PANTHER" id="PTHR13822">
    <property type="entry name" value="ATP SYNTHASE DELTA/EPSILON CHAIN"/>
    <property type="match status" value="1"/>
</dbReference>
<evidence type="ECO:0000256" key="11">
    <source>
        <dbReference type="ARBA" id="ARBA00023196"/>
    </source>
</evidence>
<feature type="domain" description="ATP synthase epsilon subunit C-terminal" evidence="17">
    <location>
        <begin position="89"/>
        <end position="134"/>
    </location>
</feature>
<dbReference type="HAMAP" id="MF_00530">
    <property type="entry name" value="ATP_synth_epsil_bac"/>
    <property type="match status" value="1"/>
</dbReference>
<evidence type="ECO:0000256" key="10">
    <source>
        <dbReference type="ARBA" id="ARBA00023136"/>
    </source>
</evidence>
<evidence type="ECO:0000256" key="1">
    <source>
        <dbReference type="ARBA" id="ARBA00003543"/>
    </source>
</evidence>
<dbReference type="eggNOG" id="COG0355">
    <property type="taxonomic scope" value="Bacteria"/>
</dbReference>
<evidence type="ECO:0000256" key="12">
    <source>
        <dbReference type="ARBA" id="ARBA00023310"/>
    </source>
</evidence>
<evidence type="ECO:0000313" key="20">
    <source>
        <dbReference type="Proteomes" id="UP000029264"/>
    </source>
</evidence>
<keyword evidence="20" id="KW-1185">Reference proteome</keyword>
<dbReference type="InterPro" id="IPR020547">
    <property type="entry name" value="ATP_synth_F1_esu_C"/>
</dbReference>
<dbReference type="Pfam" id="PF02823">
    <property type="entry name" value="ATP-synt_DE_N"/>
    <property type="match status" value="1"/>
</dbReference>
<dbReference type="Proteomes" id="UP000029264">
    <property type="component" value="Unassembled WGS sequence"/>
</dbReference>
<dbReference type="SUPFAM" id="SSF51344">
    <property type="entry name" value="Epsilon subunit of F1F0-ATP synthase N-terminal domain"/>
    <property type="match status" value="1"/>
</dbReference>
<dbReference type="GO" id="GO:0005524">
    <property type="term" value="F:ATP binding"/>
    <property type="evidence" value="ECO:0007669"/>
    <property type="project" value="UniProtKB-UniRule"/>
</dbReference>
<keyword evidence="19" id="KW-0378">Hydrolase</keyword>
<evidence type="ECO:0000256" key="6">
    <source>
        <dbReference type="ARBA" id="ARBA00022448"/>
    </source>
</evidence>
<evidence type="ECO:0000256" key="16">
    <source>
        <dbReference type="RuleBase" id="RU003656"/>
    </source>
</evidence>
<dbReference type="Pfam" id="PF00401">
    <property type="entry name" value="ATP-synt_DE"/>
    <property type="match status" value="1"/>
</dbReference>
<evidence type="ECO:0000256" key="5">
    <source>
        <dbReference type="ARBA" id="ARBA00014480"/>
    </source>
</evidence>
<evidence type="ECO:0000313" key="19">
    <source>
        <dbReference type="EMBL" id="KFZ36134.1"/>
    </source>
</evidence>
<comment type="subunit">
    <text evidence="4 15 16">F-type ATPases have 2 components, CF(1) - the catalytic core - and CF(0) - the membrane proton channel. CF(1) has five subunits: alpha(3), beta(3), gamma(1), delta(1), epsilon(1). CF(0) has three main subunits: a, b and c.</text>
</comment>
<dbReference type="GO" id="GO:0005886">
    <property type="term" value="C:plasma membrane"/>
    <property type="evidence" value="ECO:0007669"/>
    <property type="project" value="UniProtKB-SubCell"/>
</dbReference>
<keyword evidence="10 15" id="KW-0472">Membrane</keyword>
<keyword evidence="8 15" id="KW-0375">Hydrogen ion transport</keyword>
<dbReference type="InterPro" id="IPR001469">
    <property type="entry name" value="ATP_synth_F1_dsu/esu"/>
</dbReference>
<evidence type="ECO:0000259" key="18">
    <source>
        <dbReference type="Pfam" id="PF02823"/>
    </source>
</evidence>
<keyword evidence="9 15" id="KW-0406">Ion transport</keyword>